<keyword evidence="2" id="KW-1185">Reference proteome</keyword>
<proteinExistence type="predicted"/>
<protein>
    <submittedName>
        <fullName evidence="1">Uncharacterized protein</fullName>
    </submittedName>
</protein>
<name>A0A316G6X9_9RHOB</name>
<evidence type="ECO:0000313" key="1">
    <source>
        <dbReference type="EMBL" id="PWK55550.1"/>
    </source>
</evidence>
<sequence length="109" mass="11967">MDESPNVVTEDSLRDLLGNGYLMDVLCKQGAEKRHNSWYGSWVIRAISADGGSEKMLVTSRSVLKQREFKTIVGLVSFLADMGCKTASIPLEQGARERHIAPGRPLCTA</sequence>
<gene>
    <name evidence="1" type="ORF">C7455_11714</name>
</gene>
<dbReference type="Proteomes" id="UP000245708">
    <property type="component" value="Unassembled WGS sequence"/>
</dbReference>
<reference evidence="1 2" key="1">
    <citation type="submission" date="2018-05" db="EMBL/GenBank/DDBJ databases">
        <title>Genomic Encyclopedia of Type Strains, Phase IV (KMG-IV): sequencing the most valuable type-strain genomes for metagenomic binning, comparative biology and taxonomic classification.</title>
        <authorList>
            <person name="Goeker M."/>
        </authorList>
    </citation>
    <scope>NUCLEOTIDE SEQUENCE [LARGE SCALE GENOMIC DNA]</scope>
    <source>
        <strain evidence="1 2">DSM 16097</strain>
    </source>
</reference>
<dbReference type="RefSeq" id="WP_109671043.1">
    <property type="nucleotide sequence ID" value="NZ_QGGW01000017.1"/>
</dbReference>
<organism evidence="1 2">
    <name type="scientific">Roseicyclus mahoneyensis</name>
    <dbReference type="NCBI Taxonomy" id="164332"/>
    <lineage>
        <taxon>Bacteria</taxon>
        <taxon>Pseudomonadati</taxon>
        <taxon>Pseudomonadota</taxon>
        <taxon>Alphaproteobacteria</taxon>
        <taxon>Rhodobacterales</taxon>
        <taxon>Roseobacteraceae</taxon>
        <taxon>Roseicyclus</taxon>
    </lineage>
</organism>
<dbReference type="OrthoDB" id="7917345at2"/>
<accession>A0A316G6X9</accession>
<dbReference type="EMBL" id="QGGW01000017">
    <property type="protein sequence ID" value="PWK55550.1"/>
    <property type="molecule type" value="Genomic_DNA"/>
</dbReference>
<comment type="caution">
    <text evidence="1">The sequence shown here is derived from an EMBL/GenBank/DDBJ whole genome shotgun (WGS) entry which is preliminary data.</text>
</comment>
<evidence type="ECO:0000313" key="2">
    <source>
        <dbReference type="Proteomes" id="UP000245708"/>
    </source>
</evidence>
<dbReference type="AlphaFoldDB" id="A0A316G6X9"/>